<feature type="signal peptide" evidence="6">
    <location>
        <begin position="1"/>
        <end position="20"/>
    </location>
</feature>
<comment type="caution">
    <text evidence="8">The sequence shown here is derived from an EMBL/GenBank/DDBJ whole genome shotgun (WGS) entry which is preliminary data.</text>
</comment>
<organism evidence="8 9">
    <name type="scientific">Halarcobacter anaerophilus</name>
    <dbReference type="NCBI Taxonomy" id="877500"/>
    <lineage>
        <taxon>Bacteria</taxon>
        <taxon>Pseudomonadati</taxon>
        <taxon>Campylobacterota</taxon>
        <taxon>Epsilonproteobacteria</taxon>
        <taxon>Campylobacterales</taxon>
        <taxon>Arcobacteraceae</taxon>
        <taxon>Halarcobacter</taxon>
    </lineage>
</organism>
<dbReference type="STRING" id="877500.GCA_000935065_01292"/>
<reference evidence="8 9" key="1">
    <citation type="submission" date="2017-10" db="EMBL/GenBank/DDBJ databases">
        <title>Genomics of the genus Arcobacter.</title>
        <authorList>
            <person name="Perez-Cataluna A."/>
            <person name="Figueras M.J."/>
        </authorList>
    </citation>
    <scope>NUCLEOTIDE SEQUENCE [LARGE SCALE GENOMIC DNA]</scope>
    <source>
        <strain evidence="8 9">DSM 24636</strain>
    </source>
</reference>
<feature type="coiled-coil region" evidence="5">
    <location>
        <begin position="93"/>
        <end position="121"/>
    </location>
</feature>
<dbReference type="GO" id="GO:0020037">
    <property type="term" value="F:heme binding"/>
    <property type="evidence" value="ECO:0007669"/>
    <property type="project" value="InterPro"/>
</dbReference>
<evidence type="ECO:0000256" key="1">
    <source>
        <dbReference type="ARBA" id="ARBA00022617"/>
    </source>
</evidence>
<proteinExistence type="predicted"/>
<sequence length="218" mass="25070">MRLLTTVTLSSIATLSIAFAQTTMCFKENHKSMATIETTPLDGGACGSTKSVQDMKKEGWSIDDINIQKTNSGTNYIYIFKKDMHQQASSISEEKLEQRILQRLEERKKVEIEVKKEQARQRMSRSGKKLYIDKCQSCHGEKADEEYGTSRALIALDLEEFQTTLRDYMLGEYDRGQAFRMIPYANIMDSGDIKNVYSYIQALKDEKKEKQEKTEESK</sequence>
<dbReference type="OrthoDB" id="5373067at2"/>
<gene>
    <name evidence="8" type="ORF">CRV06_12230</name>
</gene>
<feature type="domain" description="Cytochrome c" evidence="7">
    <location>
        <begin position="122"/>
        <end position="204"/>
    </location>
</feature>
<dbReference type="EMBL" id="PDKO01000012">
    <property type="protein sequence ID" value="RXJ61754.1"/>
    <property type="molecule type" value="Genomic_DNA"/>
</dbReference>
<keyword evidence="9" id="KW-1185">Reference proteome</keyword>
<accession>A0A4Q0XYD2</accession>
<keyword evidence="2 4" id="KW-0479">Metal-binding</keyword>
<keyword evidence="3 4" id="KW-0408">Iron</keyword>
<dbReference type="AlphaFoldDB" id="A0A4Q0XYD2"/>
<evidence type="ECO:0000256" key="3">
    <source>
        <dbReference type="ARBA" id="ARBA00023004"/>
    </source>
</evidence>
<dbReference type="RefSeq" id="WP_129082709.1">
    <property type="nucleotide sequence ID" value="NZ_CP041070.1"/>
</dbReference>
<keyword evidence="5" id="KW-0175">Coiled coil</keyword>
<dbReference type="Proteomes" id="UP000290191">
    <property type="component" value="Unassembled WGS sequence"/>
</dbReference>
<evidence type="ECO:0000256" key="5">
    <source>
        <dbReference type="SAM" id="Coils"/>
    </source>
</evidence>
<dbReference type="Gene3D" id="1.10.760.10">
    <property type="entry name" value="Cytochrome c-like domain"/>
    <property type="match status" value="1"/>
</dbReference>
<dbReference type="GO" id="GO:0046872">
    <property type="term" value="F:metal ion binding"/>
    <property type="evidence" value="ECO:0007669"/>
    <property type="project" value="UniProtKB-KW"/>
</dbReference>
<dbReference type="Pfam" id="PF00034">
    <property type="entry name" value="Cytochrom_C"/>
    <property type="match status" value="1"/>
</dbReference>
<evidence type="ECO:0000256" key="2">
    <source>
        <dbReference type="ARBA" id="ARBA00022723"/>
    </source>
</evidence>
<evidence type="ECO:0000313" key="9">
    <source>
        <dbReference type="Proteomes" id="UP000290191"/>
    </source>
</evidence>
<evidence type="ECO:0000256" key="4">
    <source>
        <dbReference type="PROSITE-ProRule" id="PRU00433"/>
    </source>
</evidence>
<dbReference type="GO" id="GO:0009055">
    <property type="term" value="F:electron transfer activity"/>
    <property type="evidence" value="ECO:0007669"/>
    <property type="project" value="InterPro"/>
</dbReference>
<protein>
    <recommendedName>
        <fullName evidence="7">Cytochrome c domain-containing protein</fullName>
    </recommendedName>
</protein>
<dbReference type="InterPro" id="IPR009056">
    <property type="entry name" value="Cyt_c-like_dom"/>
</dbReference>
<dbReference type="SUPFAM" id="SSF46626">
    <property type="entry name" value="Cytochrome c"/>
    <property type="match status" value="1"/>
</dbReference>
<name>A0A4Q0XYD2_9BACT</name>
<feature type="chain" id="PRO_5020934382" description="Cytochrome c domain-containing protein" evidence="6">
    <location>
        <begin position="21"/>
        <end position="218"/>
    </location>
</feature>
<dbReference type="PROSITE" id="PS51007">
    <property type="entry name" value="CYTC"/>
    <property type="match status" value="1"/>
</dbReference>
<dbReference type="InterPro" id="IPR036909">
    <property type="entry name" value="Cyt_c-like_dom_sf"/>
</dbReference>
<keyword evidence="1 4" id="KW-0349">Heme</keyword>
<evidence type="ECO:0000256" key="6">
    <source>
        <dbReference type="SAM" id="SignalP"/>
    </source>
</evidence>
<evidence type="ECO:0000313" key="8">
    <source>
        <dbReference type="EMBL" id="RXJ61754.1"/>
    </source>
</evidence>
<keyword evidence="6" id="KW-0732">Signal</keyword>
<evidence type="ECO:0000259" key="7">
    <source>
        <dbReference type="PROSITE" id="PS51007"/>
    </source>
</evidence>